<dbReference type="Pfam" id="PF24235">
    <property type="entry name" value="RHG29_45_N"/>
    <property type="match status" value="1"/>
</dbReference>
<evidence type="ECO:0000256" key="3">
    <source>
        <dbReference type="ARBA" id="ARBA00023054"/>
    </source>
</evidence>
<evidence type="ECO:0000256" key="1">
    <source>
        <dbReference type="ARBA" id="ARBA00022468"/>
    </source>
</evidence>
<dbReference type="Proteomes" id="UP001166674">
    <property type="component" value="Unassembled WGS sequence"/>
</dbReference>
<dbReference type="SUPFAM" id="SSF103657">
    <property type="entry name" value="BAR/IMD domain-like"/>
    <property type="match status" value="1"/>
</dbReference>
<dbReference type="GO" id="GO:0005096">
    <property type="term" value="F:GTPase activator activity"/>
    <property type="evidence" value="ECO:0007669"/>
    <property type="project" value="UniProtKB-KW"/>
</dbReference>
<evidence type="ECO:0000256" key="5">
    <source>
        <dbReference type="SAM" id="MobiDB-lite"/>
    </source>
</evidence>
<keyword evidence="3 4" id="KW-0175">Coiled coil</keyword>
<dbReference type="GO" id="GO:0051056">
    <property type="term" value="P:regulation of small GTPase mediated signal transduction"/>
    <property type="evidence" value="ECO:0007669"/>
    <property type="project" value="UniProtKB-ARBA"/>
</dbReference>
<keyword evidence="8" id="KW-1185">Reference proteome</keyword>
<evidence type="ECO:0000256" key="4">
    <source>
        <dbReference type="PROSITE-ProRule" id="PRU01077"/>
    </source>
</evidence>
<evidence type="ECO:0000259" key="6">
    <source>
        <dbReference type="PROSITE" id="PS51741"/>
    </source>
</evidence>
<dbReference type="Gene3D" id="1.20.1270.60">
    <property type="entry name" value="Arfaptin homology (AH) domain/BAR domain"/>
    <property type="match status" value="1"/>
</dbReference>
<dbReference type="AlphaFoldDB" id="A0AA41MHW7"/>
<evidence type="ECO:0000313" key="7">
    <source>
        <dbReference type="EMBL" id="MBZ3872109.1"/>
    </source>
</evidence>
<dbReference type="InterPro" id="IPR027267">
    <property type="entry name" value="AH/BAR_dom_sf"/>
</dbReference>
<dbReference type="InterPro" id="IPR054713">
    <property type="entry name" value="GMIP/FCHO2-like_FCH"/>
</dbReference>
<comment type="caution">
    <text evidence="7">The sequence shown here is derived from an EMBL/GenBank/DDBJ whole genome shotgun (WGS) entry which is preliminary data.</text>
</comment>
<keyword evidence="1" id="KW-0343">GTPase activation</keyword>
<protein>
    <submittedName>
        <fullName evidence="7">Rho GTPase-activating protein 29</fullName>
    </submittedName>
</protein>
<name>A0AA41MHW7_SCICA</name>
<evidence type="ECO:0000256" key="2">
    <source>
        <dbReference type="ARBA" id="ARBA00022553"/>
    </source>
</evidence>
<dbReference type="InterPro" id="IPR051025">
    <property type="entry name" value="RhoGAP"/>
</dbReference>
<proteinExistence type="predicted"/>
<dbReference type="PROSITE" id="PS51741">
    <property type="entry name" value="F_BAR"/>
    <property type="match status" value="1"/>
</dbReference>
<reference evidence="7" key="1">
    <citation type="submission" date="2020-03" db="EMBL/GenBank/DDBJ databases">
        <title>Studies in the Genomics of Life Span.</title>
        <authorList>
            <person name="Glass D."/>
        </authorList>
    </citation>
    <scope>NUCLEOTIDE SEQUENCE</scope>
    <source>
        <strain evidence="7">SUZIE</strain>
        <tissue evidence="7">Muscle</tissue>
    </source>
</reference>
<dbReference type="InterPro" id="IPR031160">
    <property type="entry name" value="F_BAR_dom"/>
</dbReference>
<evidence type="ECO:0000313" key="8">
    <source>
        <dbReference type="Proteomes" id="UP001166674"/>
    </source>
</evidence>
<organism evidence="7 8">
    <name type="scientific">Sciurus carolinensis</name>
    <name type="common">Eastern gray squirrel</name>
    <dbReference type="NCBI Taxonomy" id="30640"/>
    <lineage>
        <taxon>Eukaryota</taxon>
        <taxon>Metazoa</taxon>
        <taxon>Chordata</taxon>
        <taxon>Craniata</taxon>
        <taxon>Vertebrata</taxon>
        <taxon>Euteleostomi</taxon>
        <taxon>Mammalia</taxon>
        <taxon>Eutheria</taxon>
        <taxon>Euarchontoglires</taxon>
        <taxon>Glires</taxon>
        <taxon>Rodentia</taxon>
        <taxon>Sciuromorpha</taxon>
        <taxon>Sciuridae</taxon>
        <taxon>Sciurinae</taxon>
        <taxon>Sciurini</taxon>
        <taxon>Sciurus</taxon>
    </lineage>
</organism>
<dbReference type="GO" id="GO:0005737">
    <property type="term" value="C:cytoplasm"/>
    <property type="evidence" value="ECO:0007669"/>
    <property type="project" value="TreeGrafter"/>
</dbReference>
<feature type="domain" description="F-BAR" evidence="6">
    <location>
        <begin position="117"/>
        <end position="240"/>
    </location>
</feature>
<dbReference type="PANTHER" id="PTHR15228:SF7">
    <property type="entry name" value="RHO GTPASE-ACTIVATING PROTEIN 29"/>
    <property type="match status" value="1"/>
</dbReference>
<keyword evidence="2" id="KW-0597">Phosphoprotein</keyword>
<dbReference type="Pfam" id="PF22699">
    <property type="entry name" value="GMIP-like_FCH"/>
    <property type="match status" value="1"/>
</dbReference>
<gene>
    <name evidence="7" type="ORF">SUZIE_116305</name>
</gene>
<dbReference type="EMBL" id="JAATJV010183162">
    <property type="protein sequence ID" value="MBZ3872109.1"/>
    <property type="molecule type" value="Genomic_DNA"/>
</dbReference>
<dbReference type="InterPro" id="IPR057028">
    <property type="entry name" value="RHG29_45_N"/>
</dbReference>
<sequence>MGRKSLSSNSSFDPDYIQELVNDIKTFCHVLQYLREAILSDSFKEVIHIRLDEFLCIVKNISNKHQNLNSVDLQNAAEMLPDKVKAVTLTEVNEENKTIYSEKCFLPLKLCDTKHTNLLQQTTAALQANKFAQPLPGRKNEMEKQRKEIKELWKQEHNQIPETETALQKAKLLCMQRQDEYEKAKSSMFRAEEKHQCSRGRLAKSLNKKLEKSVPIESSLGSSITWLEPGGSESDRFLSS</sequence>
<feature type="region of interest" description="Disordered" evidence="5">
    <location>
        <begin position="215"/>
        <end position="240"/>
    </location>
</feature>
<accession>A0AA41MHW7</accession>
<dbReference type="PANTHER" id="PTHR15228">
    <property type="entry name" value="SPERMATHECAL PHYSIOLOGY VARIANT"/>
    <property type="match status" value="1"/>
</dbReference>